<dbReference type="InterPro" id="IPR014777">
    <property type="entry name" value="4pyrrole_Mease_sub1"/>
</dbReference>
<dbReference type="GO" id="GO:0032259">
    <property type="term" value="P:methylation"/>
    <property type="evidence" value="ECO:0007669"/>
    <property type="project" value="UniProtKB-KW"/>
</dbReference>
<evidence type="ECO:0000256" key="5">
    <source>
        <dbReference type="ARBA" id="ARBA00022691"/>
    </source>
</evidence>
<dbReference type="Proteomes" id="UP000186940">
    <property type="component" value="Unassembled WGS sequence"/>
</dbReference>
<evidence type="ECO:0000256" key="4">
    <source>
        <dbReference type="ARBA" id="ARBA00022679"/>
    </source>
</evidence>
<name>A0A1F2PAE4_9EURY</name>
<dbReference type="CDD" id="cd11644">
    <property type="entry name" value="Precorrin-6Y-MT"/>
    <property type="match status" value="1"/>
</dbReference>
<dbReference type="EMBL" id="LYOS01000003">
    <property type="protein sequence ID" value="OFV67651.1"/>
    <property type="molecule type" value="Genomic_DNA"/>
</dbReference>
<evidence type="ECO:0000259" key="6">
    <source>
        <dbReference type="Pfam" id="PF00590"/>
    </source>
</evidence>
<keyword evidence="8" id="KW-1185">Reference proteome</keyword>
<proteinExistence type="predicted"/>
<reference evidence="7" key="1">
    <citation type="submission" date="2016-05" db="EMBL/GenBank/DDBJ databases">
        <title>Microbial consortia oxidize butane by reversing methanogenesis.</title>
        <authorList>
            <person name="Laso-Perez R."/>
            <person name="Richter M."/>
            <person name="Wegener G."/>
            <person name="Musat F."/>
        </authorList>
    </citation>
    <scope>NUCLEOTIDE SEQUENCE [LARGE SCALE GENOMIC DNA]</scope>
    <source>
        <strain evidence="7">BOX2</strain>
    </source>
</reference>
<dbReference type="GO" id="GO:0008276">
    <property type="term" value="F:protein methyltransferase activity"/>
    <property type="evidence" value="ECO:0007669"/>
    <property type="project" value="InterPro"/>
</dbReference>
<feature type="domain" description="Tetrapyrrole methylase" evidence="6">
    <location>
        <begin position="3"/>
        <end position="172"/>
    </location>
</feature>
<gene>
    <name evidence="7" type="ORF">SCAL_001026</name>
</gene>
<protein>
    <submittedName>
        <fullName evidence="7">Cobalt-precorrin-6Y C(5)-methyltransferase</fullName>
    </submittedName>
</protein>
<keyword evidence="2" id="KW-0169">Cobalamin biosynthesis</keyword>
<dbReference type="InterPro" id="IPR035996">
    <property type="entry name" value="4pyrrol_Methylase_sf"/>
</dbReference>
<evidence type="ECO:0000256" key="2">
    <source>
        <dbReference type="ARBA" id="ARBA00022573"/>
    </source>
</evidence>
<accession>A0A1F2PAE4</accession>
<evidence type="ECO:0000313" key="7">
    <source>
        <dbReference type="EMBL" id="OFV67651.1"/>
    </source>
</evidence>
<comment type="caution">
    <text evidence="7">The sequence shown here is derived from an EMBL/GenBank/DDBJ whole genome shotgun (WGS) entry which is preliminary data.</text>
</comment>
<dbReference type="Gene3D" id="3.40.1010.10">
    <property type="entry name" value="Cobalt-precorrin-4 Transmethylase, Domain 1"/>
    <property type="match status" value="1"/>
</dbReference>
<keyword evidence="5" id="KW-0949">S-adenosyl-L-methionine</keyword>
<dbReference type="InterPro" id="IPR012818">
    <property type="entry name" value="CbiE"/>
</dbReference>
<dbReference type="InterPro" id="IPR050714">
    <property type="entry name" value="Cobalamin_biosynth_MTase"/>
</dbReference>
<evidence type="ECO:0000313" key="8">
    <source>
        <dbReference type="Proteomes" id="UP000186940"/>
    </source>
</evidence>
<dbReference type="NCBIfam" id="TIGR02467">
    <property type="entry name" value="CbiE"/>
    <property type="match status" value="1"/>
</dbReference>
<evidence type="ECO:0000256" key="1">
    <source>
        <dbReference type="ARBA" id="ARBA00004953"/>
    </source>
</evidence>
<dbReference type="UniPathway" id="UPA00148"/>
<dbReference type="SUPFAM" id="SSF53790">
    <property type="entry name" value="Tetrapyrrole methylase"/>
    <property type="match status" value="1"/>
</dbReference>
<dbReference type="Pfam" id="PF00590">
    <property type="entry name" value="TP_methylase"/>
    <property type="match status" value="1"/>
</dbReference>
<dbReference type="PATRIC" id="fig|1838285.3.peg.1043"/>
<sequence>MKIVGVGVSEGMLTEEAIRAIDGAEVIYGSKRAIEIASSYIKCETHEIDFKHLDEIPDDAVVLSTGDPMLSGLGTLLRGEVIPGISSLQLACARLKIDLTSITAITAHGRDIEASKKRILDEAGRGRYLFILPDPKRFGSIEISKILLEAGYELPVVVLENLGYENEKIRYGSTQNPPEPETMLYVMVVHP</sequence>
<dbReference type="PANTHER" id="PTHR43182">
    <property type="entry name" value="COBALT-PRECORRIN-6B C(15)-METHYLTRANSFERASE (DECARBOXYLATING)"/>
    <property type="match status" value="1"/>
</dbReference>
<dbReference type="InterPro" id="IPR014776">
    <property type="entry name" value="4pyrrole_Mease_sub2"/>
</dbReference>
<dbReference type="GO" id="GO:0009236">
    <property type="term" value="P:cobalamin biosynthetic process"/>
    <property type="evidence" value="ECO:0007669"/>
    <property type="project" value="UniProtKB-UniPathway"/>
</dbReference>
<evidence type="ECO:0000256" key="3">
    <source>
        <dbReference type="ARBA" id="ARBA00022603"/>
    </source>
</evidence>
<dbReference type="InterPro" id="IPR000878">
    <property type="entry name" value="4pyrrol_Mease"/>
</dbReference>
<organism evidence="7 8">
    <name type="scientific">Candidatus Syntropharchaeum caldarium</name>
    <dbReference type="NCBI Taxonomy" id="1838285"/>
    <lineage>
        <taxon>Archaea</taxon>
        <taxon>Methanobacteriati</taxon>
        <taxon>Methanobacteriota</taxon>
        <taxon>Stenosarchaea group</taxon>
        <taxon>Methanomicrobia</taxon>
        <taxon>Methanosarcinales</taxon>
        <taxon>ANME-2 cluster</taxon>
        <taxon>Candidatus Syntropharchaeum</taxon>
    </lineage>
</organism>
<keyword evidence="4" id="KW-0808">Transferase</keyword>
<comment type="pathway">
    <text evidence="1">Cofactor biosynthesis; adenosylcobalamin biosynthesis.</text>
</comment>
<dbReference type="STRING" id="1838285.SCAL_001026"/>
<keyword evidence="3" id="KW-0489">Methyltransferase</keyword>
<dbReference type="AlphaFoldDB" id="A0A1F2PAE4"/>
<dbReference type="PANTHER" id="PTHR43182:SF1">
    <property type="entry name" value="COBALT-PRECORRIN-7 C(5)-METHYLTRANSFERASE"/>
    <property type="match status" value="1"/>
</dbReference>
<dbReference type="Gene3D" id="3.30.950.10">
    <property type="entry name" value="Methyltransferase, Cobalt-precorrin-4 Transmethylase, Domain 2"/>
    <property type="match status" value="1"/>
</dbReference>
<dbReference type="NCBIfam" id="NF004461">
    <property type="entry name" value="PRK05787.2-4"/>
    <property type="match status" value="1"/>
</dbReference>